<dbReference type="Proteomes" id="UP000075901">
    <property type="component" value="Unassembled WGS sequence"/>
</dbReference>
<feature type="region of interest" description="Disordered" evidence="1">
    <location>
        <begin position="60"/>
        <end position="81"/>
    </location>
</feature>
<dbReference type="EnsemblMetazoa" id="AMAM021355-RA">
    <property type="protein sequence ID" value="AMAM021355-PA"/>
    <property type="gene ID" value="AMAM021355"/>
</dbReference>
<dbReference type="AlphaFoldDB" id="A0A182T7S5"/>
<reference evidence="3" key="1">
    <citation type="submission" date="2013-09" db="EMBL/GenBank/DDBJ databases">
        <title>The Genome Sequence of Anopheles maculatus species B.</title>
        <authorList>
            <consortium name="The Broad Institute Genomics Platform"/>
            <person name="Neafsey D.E."/>
            <person name="Besansky N."/>
            <person name="Howell P."/>
            <person name="Walton C."/>
            <person name="Young S.K."/>
            <person name="Zeng Q."/>
            <person name="Gargeya S."/>
            <person name="Fitzgerald M."/>
            <person name="Haas B."/>
            <person name="Abouelleil A."/>
            <person name="Allen A.W."/>
            <person name="Alvarado L."/>
            <person name="Arachchi H.M."/>
            <person name="Berlin A.M."/>
            <person name="Chapman S.B."/>
            <person name="Gainer-Dewar J."/>
            <person name="Goldberg J."/>
            <person name="Griggs A."/>
            <person name="Gujja S."/>
            <person name="Hansen M."/>
            <person name="Howarth C."/>
            <person name="Imamovic A."/>
            <person name="Ireland A."/>
            <person name="Larimer J."/>
            <person name="McCowan C."/>
            <person name="Murphy C."/>
            <person name="Pearson M."/>
            <person name="Poon T.W."/>
            <person name="Priest M."/>
            <person name="Roberts A."/>
            <person name="Saif S."/>
            <person name="Shea T."/>
            <person name="Sisk P."/>
            <person name="Sykes S."/>
            <person name="Wortman J."/>
            <person name="Nusbaum C."/>
            <person name="Birren B."/>
        </authorList>
    </citation>
    <scope>NUCLEOTIDE SEQUENCE [LARGE SCALE GENOMIC DNA]</scope>
    <source>
        <strain evidence="3">maculatus3</strain>
    </source>
</reference>
<evidence type="ECO:0000313" key="2">
    <source>
        <dbReference type="EnsemblMetazoa" id="AMAM021355-PA"/>
    </source>
</evidence>
<accession>A0A182T7S5</accession>
<organism evidence="2 3">
    <name type="scientific">Anopheles maculatus</name>
    <dbReference type="NCBI Taxonomy" id="74869"/>
    <lineage>
        <taxon>Eukaryota</taxon>
        <taxon>Metazoa</taxon>
        <taxon>Ecdysozoa</taxon>
        <taxon>Arthropoda</taxon>
        <taxon>Hexapoda</taxon>
        <taxon>Insecta</taxon>
        <taxon>Pterygota</taxon>
        <taxon>Neoptera</taxon>
        <taxon>Endopterygota</taxon>
        <taxon>Diptera</taxon>
        <taxon>Nematocera</taxon>
        <taxon>Culicoidea</taxon>
        <taxon>Culicidae</taxon>
        <taxon>Anophelinae</taxon>
        <taxon>Anopheles</taxon>
        <taxon>Anopheles maculatus group</taxon>
    </lineage>
</organism>
<evidence type="ECO:0000313" key="3">
    <source>
        <dbReference type="Proteomes" id="UP000075901"/>
    </source>
</evidence>
<keyword evidence="3" id="KW-1185">Reference proteome</keyword>
<reference evidence="2" key="2">
    <citation type="submission" date="2020-05" db="UniProtKB">
        <authorList>
            <consortium name="EnsemblMetazoa"/>
        </authorList>
    </citation>
    <scope>IDENTIFICATION</scope>
    <source>
        <strain evidence="2">maculatus3</strain>
    </source>
</reference>
<proteinExistence type="predicted"/>
<evidence type="ECO:0000256" key="1">
    <source>
        <dbReference type="SAM" id="MobiDB-lite"/>
    </source>
</evidence>
<sequence length="126" mass="13477">NSGNSKVHTTPPPLLTNKLFPFFLTTPTVPVRRRQGRRKPFFEKFGTLLKQRSDAFLLHVNNPVPPHSEESDPAGAASGGIAGLPVATTTTILGPAGIQPIVANGDVSPGRAGDAENYKFKYSVQK</sequence>
<dbReference type="VEuPathDB" id="VectorBase:AMAM021355"/>
<name>A0A182T7S5_9DIPT</name>
<protein>
    <submittedName>
        <fullName evidence="2">Uncharacterized protein</fullName>
    </submittedName>
</protein>